<organism evidence="3 4">
    <name type="scientific">Flavobacterium fluvii</name>
    <dbReference type="NCBI Taxonomy" id="468056"/>
    <lineage>
        <taxon>Bacteria</taxon>
        <taxon>Pseudomonadati</taxon>
        <taxon>Bacteroidota</taxon>
        <taxon>Flavobacteriia</taxon>
        <taxon>Flavobacteriales</taxon>
        <taxon>Flavobacteriaceae</taxon>
        <taxon>Flavobacterium</taxon>
    </lineage>
</organism>
<evidence type="ECO:0000313" key="3">
    <source>
        <dbReference type="EMBL" id="SHF97715.1"/>
    </source>
</evidence>
<reference evidence="4" key="1">
    <citation type="submission" date="2016-11" db="EMBL/GenBank/DDBJ databases">
        <authorList>
            <person name="Varghese N."/>
            <person name="Submissions S."/>
        </authorList>
    </citation>
    <scope>NUCLEOTIDE SEQUENCE [LARGE SCALE GENOMIC DNA]</scope>
    <source>
        <strain evidence="4">DSM 19978</strain>
    </source>
</reference>
<feature type="domain" description="DUF4440" evidence="2">
    <location>
        <begin position="32"/>
        <end position="137"/>
    </location>
</feature>
<dbReference type="EMBL" id="FQWB01000001">
    <property type="protein sequence ID" value="SHF97715.1"/>
    <property type="molecule type" value="Genomic_DNA"/>
</dbReference>
<dbReference type="STRING" id="468056.SAMN05443549_1011054"/>
<feature type="signal peptide" evidence="1">
    <location>
        <begin position="1"/>
        <end position="19"/>
    </location>
</feature>
<dbReference type="Gene3D" id="3.10.450.50">
    <property type="match status" value="1"/>
</dbReference>
<gene>
    <name evidence="3" type="ORF">SAMN05443549_1011054</name>
</gene>
<evidence type="ECO:0000259" key="2">
    <source>
        <dbReference type="Pfam" id="PF14534"/>
    </source>
</evidence>
<dbReference type="OrthoDB" id="5383110at2"/>
<protein>
    <recommendedName>
        <fullName evidence="2">DUF4440 domain-containing protein</fullName>
    </recommendedName>
</protein>
<evidence type="ECO:0000256" key="1">
    <source>
        <dbReference type="SAM" id="SignalP"/>
    </source>
</evidence>
<sequence>MKYFLTILAVVLFQFSGLAQNNSKSKEEKAVAARVETLRQAMIDANGNALKELTSAGLSYGHSSGVVQNQAVFIEKIVNGESDFVTIDFQDQTIEIVGDAAIVRHNLVAHTKDGGVDKDIKIGIILVWQKQANKWLLIARQAFKLPTT</sequence>
<dbReference type="Proteomes" id="UP000184516">
    <property type="component" value="Unassembled WGS sequence"/>
</dbReference>
<evidence type="ECO:0000313" key="4">
    <source>
        <dbReference type="Proteomes" id="UP000184516"/>
    </source>
</evidence>
<dbReference type="SUPFAM" id="SSF54427">
    <property type="entry name" value="NTF2-like"/>
    <property type="match status" value="1"/>
</dbReference>
<proteinExistence type="predicted"/>
<dbReference type="InterPro" id="IPR027843">
    <property type="entry name" value="DUF4440"/>
</dbReference>
<dbReference type="Pfam" id="PF14534">
    <property type="entry name" value="DUF4440"/>
    <property type="match status" value="1"/>
</dbReference>
<dbReference type="InterPro" id="IPR032710">
    <property type="entry name" value="NTF2-like_dom_sf"/>
</dbReference>
<name>A0A1M5G1R9_9FLAO</name>
<feature type="chain" id="PRO_5012002362" description="DUF4440 domain-containing protein" evidence="1">
    <location>
        <begin position="20"/>
        <end position="148"/>
    </location>
</feature>
<dbReference type="AlphaFoldDB" id="A0A1M5G1R9"/>
<dbReference type="RefSeq" id="WP_073368410.1">
    <property type="nucleotide sequence ID" value="NZ_FQWB01000001.1"/>
</dbReference>
<keyword evidence="4" id="KW-1185">Reference proteome</keyword>
<accession>A0A1M5G1R9</accession>
<keyword evidence="1" id="KW-0732">Signal</keyword>